<dbReference type="WBParaSite" id="BTMF_0000406501-mRNA-1">
    <property type="protein sequence ID" value="BTMF_0000406501-mRNA-1"/>
    <property type="gene ID" value="BTMF_0000406501"/>
</dbReference>
<evidence type="ECO:0000313" key="2">
    <source>
        <dbReference type="WBParaSite" id="BTMF_0000406501-mRNA-1"/>
    </source>
</evidence>
<organism evidence="2">
    <name type="scientific">Brugia timori</name>
    <dbReference type="NCBI Taxonomy" id="42155"/>
    <lineage>
        <taxon>Eukaryota</taxon>
        <taxon>Metazoa</taxon>
        <taxon>Ecdysozoa</taxon>
        <taxon>Nematoda</taxon>
        <taxon>Chromadorea</taxon>
        <taxon>Rhabditida</taxon>
        <taxon>Spirurina</taxon>
        <taxon>Spiruromorpha</taxon>
        <taxon>Filarioidea</taxon>
        <taxon>Onchocercidae</taxon>
        <taxon>Brugia</taxon>
    </lineage>
</organism>
<accession>A0A0R3QCI5</accession>
<feature type="region of interest" description="Disordered" evidence="1">
    <location>
        <begin position="35"/>
        <end position="112"/>
    </location>
</feature>
<evidence type="ECO:0000256" key="1">
    <source>
        <dbReference type="SAM" id="MobiDB-lite"/>
    </source>
</evidence>
<dbReference type="STRING" id="42155.A0A0R3QCI5"/>
<sequence length="185" mass="19987">LSGAETSVMITENIYEKRANGGKCETEHLINTFIRLSHDSPDESSSVTSASRRRSSDESNDSPCDESSSSGVSRCIPRDRLHESHSASVGTSDSPSPAHRPPNILTSDSANEFSSAPAGHIAELNNVFYRHNRRKPVPSMSNQASEGQAHCMMELAKRLLLEAGGSQSTVIFNASQGSQNNQQRS</sequence>
<proteinExistence type="predicted"/>
<protein>
    <submittedName>
        <fullName evidence="2">Pecanex-like protein</fullName>
    </submittedName>
</protein>
<name>A0A0R3QCI5_9BILA</name>
<feature type="compositionally biased region" description="Polar residues" evidence="1">
    <location>
        <begin position="86"/>
        <end position="95"/>
    </location>
</feature>
<feature type="compositionally biased region" description="Basic and acidic residues" evidence="1">
    <location>
        <begin position="76"/>
        <end position="85"/>
    </location>
</feature>
<dbReference type="AlphaFoldDB" id="A0A0R3QCI5"/>
<reference evidence="2" key="1">
    <citation type="submission" date="2017-02" db="UniProtKB">
        <authorList>
            <consortium name="WormBaseParasite"/>
        </authorList>
    </citation>
    <scope>IDENTIFICATION</scope>
</reference>